<evidence type="ECO:0000256" key="3">
    <source>
        <dbReference type="ARBA" id="ARBA00022692"/>
    </source>
</evidence>
<evidence type="ECO:0000256" key="2">
    <source>
        <dbReference type="ARBA" id="ARBA00009074"/>
    </source>
</evidence>
<dbReference type="InterPro" id="IPR007749">
    <property type="entry name" value="DUF677"/>
</dbReference>
<dbReference type="AlphaFoldDB" id="A0AAU9SGZ6"/>
<gene>
    <name evidence="7" type="ORF">TAV2_LOCUS16211</name>
</gene>
<dbReference type="PANTHER" id="PTHR31113">
    <property type="entry name" value="UPF0496 PROTEIN 3-RELATED"/>
    <property type="match status" value="1"/>
</dbReference>
<evidence type="ECO:0000313" key="7">
    <source>
        <dbReference type="EMBL" id="CAH2064760.1"/>
    </source>
</evidence>
<evidence type="ECO:0000256" key="1">
    <source>
        <dbReference type="ARBA" id="ARBA00004370"/>
    </source>
</evidence>
<comment type="similarity">
    <text evidence="2">Belongs to the UPF0496 family.</text>
</comment>
<dbReference type="Pfam" id="PF05055">
    <property type="entry name" value="DUF677"/>
    <property type="match status" value="1"/>
</dbReference>
<sequence length="374" mass="42199">MGIKVSSKIKRILASTASGNSSPKDDDDVDVREEYANAFRTESYNHFWTRVIYLSSKKSTMASSSSSSSPVESSSTSARLMSYRLFAHNLLDPDPNTVIRILEVARVGRPTRTLLSDYFLETANAFLLCTLLLKNIHRLRSKYESLKPKFQSENHNSLVFLDQFTELSRWFDPFTSSCSRIQIIRSSCLNLLKRLESNRDKTRAKLKLINGLTHSSGILVLALTTTLIVTIASHAFALFIAGPTLLTGRFKPAGLRNRLTKTASRLDVAAKGTYILSRDLDTISRLVIRINDEVEHVRAMAEFWAGRGSGRVRAGEEVARELNRCEESFSEELDELEEHIYLCFMTINRARNLLVREILNSDDPPHCSFAPKSK</sequence>
<accession>A0AAU9SGZ6</accession>
<keyword evidence="4 6" id="KW-1133">Transmembrane helix</keyword>
<evidence type="ECO:0000256" key="6">
    <source>
        <dbReference type="SAM" id="Phobius"/>
    </source>
</evidence>
<protein>
    <submittedName>
        <fullName evidence="7">Uncharacterized protein</fullName>
    </submittedName>
</protein>
<keyword evidence="5 6" id="KW-0472">Membrane</keyword>
<dbReference type="PANTHER" id="PTHR31113:SF6">
    <property type="entry name" value="UPF0496 PROTEIN 3"/>
    <property type="match status" value="1"/>
</dbReference>
<evidence type="ECO:0000313" key="8">
    <source>
        <dbReference type="Proteomes" id="UP000836841"/>
    </source>
</evidence>
<organism evidence="7 8">
    <name type="scientific">Thlaspi arvense</name>
    <name type="common">Field penny-cress</name>
    <dbReference type="NCBI Taxonomy" id="13288"/>
    <lineage>
        <taxon>Eukaryota</taxon>
        <taxon>Viridiplantae</taxon>
        <taxon>Streptophyta</taxon>
        <taxon>Embryophyta</taxon>
        <taxon>Tracheophyta</taxon>
        <taxon>Spermatophyta</taxon>
        <taxon>Magnoliopsida</taxon>
        <taxon>eudicotyledons</taxon>
        <taxon>Gunneridae</taxon>
        <taxon>Pentapetalae</taxon>
        <taxon>rosids</taxon>
        <taxon>malvids</taxon>
        <taxon>Brassicales</taxon>
        <taxon>Brassicaceae</taxon>
        <taxon>Thlaspideae</taxon>
        <taxon>Thlaspi</taxon>
    </lineage>
</organism>
<keyword evidence="8" id="KW-1185">Reference proteome</keyword>
<evidence type="ECO:0000256" key="5">
    <source>
        <dbReference type="ARBA" id="ARBA00023136"/>
    </source>
</evidence>
<keyword evidence="3 6" id="KW-0812">Transmembrane</keyword>
<evidence type="ECO:0000256" key="4">
    <source>
        <dbReference type="ARBA" id="ARBA00022989"/>
    </source>
</evidence>
<feature type="transmembrane region" description="Helical" evidence="6">
    <location>
        <begin position="218"/>
        <end position="241"/>
    </location>
</feature>
<dbReference type="GO" id="GO:0016020">
    <property type="term" value="C:membrane"/>
    <property type="evidence" value="ECO:0007669"/>
    <property type="project" value="UniProtKB-SubCell"/>
</dbReference>
<dbReference type="Proteomes" id="UP000836841">
    <property type="component" value="Chromosome 5"/>
</dbReference>
<name>A0AAU9SGZ6_THLAR</name>
<dbReference type="EMBL" id="OU466861">
    <property type="protein sequence ID" value="CAH2064760.1"/>
    <property type="molecule type" value="Genomic_DNA"/>
</dbReference>
<reference evidence="7 8" key="1">
    <citation type="submission" date="2022-03" db="EMBL/GenBank/DDBJ databases">
        <authorList>
            <person name="Nunn A."/>
            <person name="Chopra R."/>
            <person name="Nunn A."/>
            <person name="Contreras Garrido A."/>
        </authorList>
    </citation>
    <scope>NUCLEOTIDE SEQUENCE [LARGE SCALE GENOMIC DNA]</scope>
</reference>
<proteinExistence type="inferred from homology"/>
<comment type="subcellular location">
    <subcellularLocation>
        <location evidence="1">Membrane</location>
    </subcellularLocation>
</comment>